<dbReference type="SUPFAM" id="SSF52943">
    <property type="entry name" value="ATP synthase (F1-ATPase), gamma subunit"/>
    <property type="match status" value="1"/>
</dbReference>
<keyword evidence="9" id="KW-0066">ATP synthesis</keyword>
<sequence>MAKTKEIKSRIRSVSNTKKVTRAMEMVAAAKMRKAIESVLRTRTYANLSWETVMNLAHSRNGALTPHPLLAKRKSIKKIGIILITSNRGLCGGFNTVLINKVRDSIVKHTGADDKEIATDFILIGRKGASIYRNYGYNIVADFPKPDLTPEFREVSPVVQMVIDAFLSHTYDKIMVAFTDFVGASSQVPRIKQLLPIEIGMKEAEHFGIMGEDTRVGIDKKFVEKKEKEHLQYGTFKYEYIFEP</sequence>
<name>A0A1F5AYX8_9BACT</name>
<evidence type="ECO:0000256" key="7">
    <source>
        <dbReference type="ARBA" id="ARBA00023136"/>
    </source>
</evidence>
<dbReference type="Gene3D" id="1.10.287.80">
    <property type="entry name" value="ATP synthase, gamma subunit, helix hairpin domain"/>
    <property type="match status" value="1"/>
</dbReference>
<dbReference type="AlphaFoldDB" id="A0A1F5AYX8"/>
<keyword evidence="8" id="KW-0139">CF(1)</keyword>
<keyword evidence="4" id="KW-0813">Transport</keyword>
<dbReference type="GO" id="GO:0045259">
    <property type="term" value="C:proton-transporting ATP synthase complex"/>
    <property type="evidence" value="ECO:0007669"/>
    <property type="project" value="UniProtKB-KW"/>
</dbReference>
<evidence type="ECO:0000256" key="5">
    <source>
        <dbReference type="ARBA" id="ARBA00022781"/>
    </source>
</evidence>
<dbReference type="GO" id="GO:0046933">
    <property type="term" value="F:proton-transporting ATP synthase activity, rotational mechanism"/>
    <property type="evidence" value="ECO:0007669"/>
    <property type="project" value="InterPro"/>
</dbReference>
<dbReference type="Proteomes" id="UP000176639">
    <property type="component" value="Unassembled WGS sequence"/>
</dbReference>
<keyword evidence="5" id="KW-0375">Hydrogen ion transport</keyword>
<dbReference type="CDD" id="cd12151">
    <property type="entry name" value="F1-ATPase_gamma"/>
    <property type="match status" value="1"/>
</dbReference>
<organism evidence="10 11">
    <name type="scientific">Candidatus Azambacteria bacterium RBG_16_47_10</name>
    <dbReference type="NCBI Taxonomy" id="1797292"/>
    <lineage>
        <taxon>Bacteria</taxon>
        <taxon>Candidatus Azamiibacteriota</taxon>
    </lineage>
</organism>
<dbReference type="Pfam" id="PF00231">
    <property type="entry name" value="ATP-synt"/>
    <property type="match status" value="1"/>
</dbReference>
<dbReference type="PANTHER" id="PTHR11693">
    <property type="entry name" value="ATP SYNTHASE GAMMA CHAIN"/>
    <property type="match status" value="1"/>
</dbReference>
<comment type="caution">
    <text evidence="10">The sequence shown here is derived from an EMBL/GenBank/DDBJ whole genome shotgun (WGS) entry which is preliminary data.</text>
</comment>
<dbReference type="Gene3D" id="3.40.1380.10">
    <property type="match status" value="1"/>
</dbReference>
<evidence type="ECO:0000256" key="1">
    <source>
        <dbReference type="ARBA" id="ARBA00003456"/>
    </source>
</evidence>
<evidence type="ECO:0000313" key="11">
    <source>
        <dbReference type="Proteomes" id="UP000176639"/>
    </source>
</evidence>
<comment type="similarity">
    <text evidence="3">Belongs to the ATPase gamma chain family.</text>
</comment>
<dbReference type="InterPro" id="IPR035968">
    <property type="entry name" value="ATP_synth_F1_ATPase_gsu"/>
</dbReference>
<keyword evidence="7" id="KW-0472">Membrane</keyword>
<reference evidence="10 11" key="1">
    <citation type="journal article" date="2016" name="Nat. Commun.">
        <title>Thousands of microbial genomes shed light on interconnected biogeochemical processes in an aquifer system.</title>
        <authorList>
            <person name="Anantharaman K."/>
            <person name="Brown C.T."/>
            <person name="Hug L.A."/>
            <person name="Sharon I."/>
            <person name="Castelle C.J."/>
            <person name="Probst A.J."/>
            <person name="Thomas B.C."/>
            <person name="Singh A."/>
            <person name="Wilkins M.J."/>
            <person name="Karaoz U."/>
            <person name="Brodie E.L."/>
            <person name="Williams K.H."/>
            <person name="Hubbard S.S."/>
            <person name="Banfield J.F."/>
        </authorList>
    </citation>
    <scope>NUCLEOTIDE SEQUENCE [LARGE SCALE GENOMIC DNA]</scope>
</reference>
<evidence type="ECO:0000256" key="8">
    <source>
        <dbReference type="ARBA" id="ARBA00023196"/>
    </source>
</evidence>
<evidence type="ECO:0000256" key="4">
    <source>
        <dbReference type="ARBA" id="ARBA00022448"/>
    </source>
</evidence>
<evidence type="ECO:0000256" key="6">
    <source>
        <dbReference type="ARBA" id="ARBA00023065"/>
    </source>
</evidence>
<proteinExistence type="inferred from homology"/>
<dbReference type="PRINTS" id="PR00126">
    <property type="entry name" value="ATPASEGAMMA"/>
</dbReference>
<evidence type="ECO:0000256" key="9">
    <source>
        <dbReference type="ARBA" id="ARBA00023310"/>
    </source>
</evidence>
<protein>
    <recommendedName>
        <fullName evidence="12">ATP synthase F1 subunit gamma</fullName>
    </recommendedName>
</protein>
<evidence type="ECO:0000256" key="3">
    <source>
        <dbReference type="ARBA" id="ARBA00007681"/>
    </source>
</evidence>
<comment type="function">
    <text evidence="1">Produces ATP from ADP in the presence of a proton gradient across the membrane. The gamma chain is believed to be important in regulating ATPase activity and the flow of protons through the CF(0) complex.</text>
</comment>
<dbReference type="PANTHER" id="PTHR11693:SF22">
    <property type="entry name" value="ATP SYNTHASE SUBUNIT GAMMA, MITOCHONDRIAL"/>
    <property type="match status" value="1"/>
</dbReference>
<dbReference type="EMBL" id="MEYI01000035">
    <property type="protein sequence ID" value="OGD23598.1"/>
    <property type="molecule type" value="Genomic_DNA"/>
</dbReference>
<dbReference type="InterPro" id="IPR000131">
    <property type="entry name" value="ATP_synth_F1_gsu"/>
</dbReference>
<gene>
    <name evidence="10" type="ORF">A2Z10_01965</name>
</gene>
<comment type="subcellular location">
    <subcellularLocation>
        <location evidence="2">Membrane</location>
        <topology evidence="2">Peripheral membrane protein</topology>
    </subcellularLocation>
</comment>
<feature type="non-terminal residue" evidence="10">
    <location>
        <position position="244"/>
    </location>
</feature>
<keyword evidence="6" id="KW-0406">Ion transport</keyword>
<accession>A0A1F5AYX8</accession>
<evidence type="ECO:0000256" key="2">
    <source>
        <dbReference type="ARBA" id="ARBA00004170"/>
    </source>
</evidence>
<evidence type="ECO:0008006" key="12">
    <source>
        <dbReference type="Google" id="ProtNLM"/>
    </source>
</evidence>
<evidence type="ECO:0000313" key="10">
    <source>
        <dbReference type="EMBL" id="OGD23598.1"/>
    </source>
</evidence>